<accession>A0ABS0AZG8</accession>
<dbReference type="NCBIfam" id="NF006830">
    <property type="entry name" value="PRK09355.1"/>
    <property type="match status" value="1"/>
</dbReference>
<keyword evidence="9 11" id="KW-0460">Magnesium</keyword>
<keyword evidence="7 11" id="KW-0418">Kinase</keyword>
<dbReference type="Gene3D" id="3.40.1190.20">
    <property type="match status" value="1"/>
</dbReference>
<evidence type="ECO:0000256" key="1">
    <source>
        <dbReference type="ARBA" id="ARBA00001771"/>
    </source>
</evidence>
<protein>
    <recommendedName>
        <fullName evidence="11">Hydroxyethylthiazole kinase</fullName>
        <ecNumber evidence="11">2.7.1.50</ecNumber>
    </recommendedName>
    <alternativeName>
        <fullName evidence="11">4-methyl-5-beta-hydroxyethylthiazole kinase</fullName>
        <shortName evidence="11">TH kinase</shortName>
        <shortName evidence="11">Thz kinase</shortName>
    </alternativeName>
</protein>
<dbReference type="PRINTS" id="PR01099">
    <property type="entry name" value="HYETHTZKNASE"/>
</dbReference>
<evidence type="ECO:0000256" key="10">
    <source>
        <dbReference type="ARBA" id="ARBA00022977"/>
    </source>
</evidence>
<keyword evidence="8 11" id="KW-0067">ATP-binding</keyword>
<evidence type="ECO:0000313" key="13">
    <source>
        <dbReference type="Proteomes" id="UP001194714"/>
    </source>
</evidence>
<dbReference type="Proteomes" id="UP001194714">
    <property type="component" value="Unassembled WGS sequence"/>
</dbReference>
<comment type="function">
    <text evidence="11">Catalyzes the phosphorylation of the hydroxyl group of 4-methyl-5-beta-hydroxyethylthiazole (THZ).</text>
</comment>
<gene>
    <name evidence="11" type="primary">thiM</name>
    <name evidence="12" type="ORF">NEPTK9_001037</name>
</gene>
<keyword evidence="6 11" id="KW-0547">Nucleotide-binding</keyword>
<evidence type="ECO:0000313" key="12">
    <source>
        <dbReference type="EMBL" id="MBF5059523.1"/>
    </source>
</evidence>
<keyword evidence="4 11" id="KW-0808">Transferase</keyword>
<evidence type="ECO:0000256" key="8">
    <source>
        <dbReference type="ARBA" id="ARBA00022840"/>
    </source>
</evidence>
<dbReference type="SUPFAM" id="SSF53613">
    <property type="entry name" value="Ribokinase-like"/>
    <property type="match status" value="1"/>
</dbReference>
<name>A0ABS0AZG8_9BACT</name>
<evidence type="ECO:0000256" key="4">
    <source>
        <dbReference type="ARBA" id="ARBA00022679"/>
    </source>
</evidence>
<dbReference type="RefSeq" id="WP_194847824.1">
    <property type="nucleotide sequence ID" value="NZ_JAAEJV010000026.1"/>
</dbReference>
<dbReference type="CDD" id="cd01170">
    <property type="entry name" value="THZ_kinase"/>
    <property type="match status" value="1"/>
</dbReference>
<evidence type="ECO:0000256" key="3">
    <source>
        <dbReference type="ARBA" id="ARBA00004868"/>
    </source>
</evidence>
<comment type="catalytic activity">
    <reaction evidence="1 11">
        <text>5-(2-hydroxyethyl)-4-methylthiazole + ATP = 4-methyl-5-(2-phosphooxyethyl)-thiazole + ADP + H(+)</text>
        <dbReference type="Rhea" id="RHEA:24212"/>
        <dbReference type="ChEBI" id="CHEBI:15378"/>
        <dbReference type="ChEBI" id="CHEBI:17957"/>
        <dbReference type="ChEBI" id="CHEBI:30616"/>
        <dbReference type="ChEBI" id="CHEBI:58296"/>
        <dbReference type="ChEBI" id="CHEBI:456216"/>
        <dbReference type="EC" id="2.7.1.50"/>
    </reaction>
</comment>
<evidence type="ECO:0000256" key="9">
    <source>
        <dbReference type="ARBA" id="ARBA00022842"/>
    </source>
</evidence>
<comment type="similarity">
    <text evidence="11">Belongs to the Thz kinase family.</text>
</comment>
<evidence type="ECO:0000256" key="6">
    <source>
        <dbReference type="ARBA" id="ARBA00022741"/>
    </source>
</evidence>
<comment type="cofactor">
    <cofactor evidence="2 11">
        <name>Mg(2+)</name>
        <dbReference type="ChEBI" id="CHEBI:18420"/>
    </cofactor>
</comment>
<feature type="binding site" evidence="11">
    <location>
        <position position="43"/>
    </location>
    <ligand>
        <name>substrate</name>
    </ligand>
</feature>
<comment type="caution">
    <text evidence="12">The sequence shown here is derived from an EMBL/GenBank/DDBJ whole genome shotgun (WGS) entry which is preliminary data.</text>
</comment>
<dbReference type="InterPro" id="IPR029056">
    <property type="entry name" value="Ribokinase-like"/>
</dbReference>
<sequence length="257" mass="27346">MHSIYAILGKIRETKPLVLNITNTVTMDLMANGLLAIGAAPIMSSEVSEIKELVHLSQGVNINIGTLDKAFCKRAKVGAKEAYLQGKPCILDPVGTGATKIRTKLAKKLLPYVTTIKGNGSEILSFKDTKRAPLGVESKEPSIQAEGVGRNLSKTLNRTMIITGKVDIIIGGDRTEYIKEGSPLMGMVTGMGCTLGALLAAFQAVEKDRFKASLAATRYFGICGAKAAEQAGSPAAFKSALIDHLYELSFNPKAIYG</sequence>
<keyword evidence="10 11" id="KW-0784">Thiamine biosynthesis</keyword>
<evidence type="ECO:0000256" key="2">
    <source>
        <dbReference type="ARBA" id="ARBA00001946"/>
    </source>
</evidence>
<feature type="binding site" evidence="11">
    <location>
        <position position="190"/>
    </location>
    <ligand>
        <name>substrate</name>
    </ligand>
</feature>
<dbReference type="GO" id="GO:0004417">
    <property type="term" value="F:hydroxyethylthiazole kinase activity"/>
    <property type="evidence" value="ECO:0007669"/>
    <property type="project" value="UniProtKB-EC"/>
</dbReference>
<keyword evidence="5 11" id="KW-0479">Metal-binding</keyword>
<organism evidence="12 13">
    <name type="scientific">Candidatus Neptunichlamydia vexilliferae</name>
    <dbReference type="NCBI Taxonomy" id="1651774"/>
    <lineage>
        <taxon>Bacteria</taxon>
        <taxon>Pseudomonadati</taxon>
        <taxon>Chlamydiota</taxon>
        <taxon>Chlamydiia</taxon>
        <taxon>Parachlamydiales</taxon>
        <taxon>Simkaniaceae</taxon>
        <taxon>Candidatus Neptunichlamydia</taxon>
    </lineage>
</organism>
<evidence type="ECO:0000256" key="11">
    <source>
        <dbReference type="HAMAP-Rule" id="MF_00228"/>
    </source>
</evidence>
<feature type="binding site" evidence="11">
    <location>
        <position position="163"/>
    </location>
    <ligand>
        <name>ATP</name>
        <dbReference type="ChEBI" id="CHEBI:30616"/>
    </ligand>
</feature>
<feature type="binding site" evidence="11">
    <location>
        <position position="117"/>
    </location>
    <ligand>
        <name>ATP</name>
        <dbReference type="ChEBI" id="CHEBI:30616"/>
    </ligand>
</feature>
<dbReference type="HAMAP" id="MF_00228">
    <property type="entry name" value="Thz_kinase"/>
    <property type="match status" value="1"/>
</dbReference>
<evidence type="ECO:0000256" key="7">
    <source>
        <dbReference type="ARBA" id="ARBA00022777"/>
    </source>
</evidence>
<comment type="pathway">
    <text evidence="3 11">Cofactor biosynthesis; thiamine diphosphate biosynthesis; 4-methyl-5-(2-phosphoethyl)-thiazole from 5-(2-hydroxyethyl)-4-methylthiazole: step 1/1.</text>
</comment>
<dbReference type="InterPro" id="IPR000417">
    <property type="entry name" value="Hyethyz_kinase"/>
</dbReference>
<dbReference type="EMBL" id="JAAEJV010000026">
    <property type="protein sequence ID" value="MBF5059523.1"/>
    <property type="molecule type" value="Genomic_DNA"/>
</dbReference>
<dbReference type="Pfam" id="PF02110">
    <property type="entry name" value="HK"/>
    <property type="match status" value="1"/>
</dbReference>
<dbReference type="EC" id="2.7.1.50" evidence="11"/>
<reference evidence="12 13" key="1">
    <citation type="submission" date="2020-01" db="EMBL/GenBank/DDBJ databases">
        <title>Draft genome sequence of Cand. Neptunochlamydia vexilliferae K9.</title>
        <authorList>
            <person name="Schulz F."/>
            <person name="Koestlbacher S."/>
            <person name="Wascher F."/>
            <person name="Pizzetti I."/>
            <person name="Horn M."/>
        </authorList>
    </citation>
    <scope>NUCLEOTIDE SEQUENCE [LARGE SCALE GENOMIC DNA]</scope>
    <source>
        <strain evidence="12 13">K9</strain>
    </source>
</reference>
<evidence type="ECO:0000256" key="5">
    <source>
        <dbReference type="ARBA" id="ARBA00022723"/>
    </source>
</evidence>
<dbReference type="PIRSF" id="PIRSF000513">
    <property type="entry name" value="Thz_kinase"/>
    <property type="match status" value="1"/>
</dbReference>
<keyword evidence="13" id="KW-1185">Reference proteome</keyword>
<proteinExistence type="inferred from homology"/>